<evidence type="ECO:0000313" key="1">
    <source>
        <dbReference type="EMBL" id="PON50662.1"/>
    </source>
</evidence>
<dbReference type="PANTHER" id="PTHR42648:SF28">
    <property type="entry name" value="TRANSPOSON-ENCODED PROTEIN WITH RIBONUCLEASE H-LIKE AND RETROVIRUS ZINC FINGER-LIKE DOMAINS"/>
    <property type="match status" value="1"/>
</dbReference>
<keyword evidence="2" id="KW-1185">Reference proteome</keyword>
<gene>
    <name evidence="1" type="ORF">PanWU01x14_221950</name>
</gene>
<dbReference type="InterPro" id="IPR039537">
    <property type="entry name" value="Retrotran_Ty1/copia-like"/>
</dbReference>
<dbReference type="EMBL" id="JXTB01000243">
    <property type="protein sequence ID" value="PON50662.1"/>
    <property type="molecule type" value="Genomic_DNA"/>
</dbReference>
<reference evidence="2" key="1">
    <citation type="submission" date="2016-06" db="EMBL/GenBank/DDBJ databases">
        <title>Parallel loss of symbiosis genes in relatives of nitrogen-fixing non-legume Parasponia.</title>
        <authorList>
            <person name="Van Velzen R."/>
            <person name="Holmer R."/>
            <person name="Bu F."/>
            <person name="Rutten L."/>
            <person name="Van Zeijl A."/>
            <person name="Liu W."/>
            <person name="Santuari L."/>
            <person name="Cao Q."/>
            <person name="Sharma T."/>
            <person name="Shen D."/>
            <person name="Roswanjaya Y."/>
            <person name="Wardhani T."/>
            <person name="Kalhor M.S."/>
            <person name="Jansen J."/>
            <person name="Van den Hoogen J."/>
            <person name="Gungor B."/>
            <person name="Hartog M."/>
            <person name="Hontelez J."/>
            <person name="Verver J."/>
            <person name="Yang W.-C."/>
            <person name="Schijlen E."/>
            <person name="Repin R."/>
            <person name="Schilthuizen M."/>
            <person name="Schranz E."/>
            <person name="Heidstra R."/>
            <person name="Miyata K."/>
            <person name="Fedorova E."/>
            <person name="Kohlen W."/>
            <person name="Bisseling T."/>
            <person name="Smit S."/>
            <person name="Geurts R."/>
        </authorList>
    </citation>
    <scope>NUCLEOTIDE SEQUENCE [LARGE SCALE GENOMIC DNA]</scope>
    <source>
        <strain evidence="2">cv. WU1-14</strain>
    </source>
</reference>
<dbReference type="OrthoDB" id="1002641at2759"/>
<dbReference type="SUPFAM" id="SSF53098">
    <property type="entry name" value="Ribonuclease H-like"/>
    <property type="match status" value="1"/>
</dbReference>
<sequence>MRFYTNLLVLILLNKMGSRKKEQTLLEVAKSLLFTRNVPKYFWSDVVLTAAYLTNRMPSKTLNMKTPLTCLQSHISNTSLFNSLPLKIFGCFAYVHLSPRERIQT</sequence>
<dbReference type="Proteomes" id="UP000237105">
    <property type="component" value="Unassembled WGS sequence"/>
</dbReference>
<protein>
    <submittedName>
        <fullName evidence="1">Ribonuclease H-like domain containing protein</fullName>
    </submittedName>
</protein>
<organism evidence="1 2">
    <name type="scientific">Parasponia andersonii</name>
    <name type="common">Sponia andersonii</name>
    <dbReference type="NCBI Taxonomy" id="3476"/>
    <lineage>
        <taxon>Eukaryota</taxon>
        <taxon>Viridiplantae</taxon>
        <taxon>Streptophyta</taxon>
        <taxon>Embryophyta</taxon>
        <taxon>Tracheophyta</taxon>
        <taxon>Spermatophyta</taxon>
        <taxon>Magnoliopsida</taxon>
        <taxon>eudicotyledons</taxon>
        <taxon>Gunneridae</taxon>
        <taxon>Pentapetalae</taxon>
        <taxon>rosids</taxon>
        <taxon>fabids</taxon>
        <taxon>Rosales</taxon>
        <taxon>Cannabaceae</taxon>
        <taxon>Parasponia</taxon>
    </lineage>
</organism>
<proteinExistence type="predicted"/>
<dbReference type="PANTHER" id="PTHR42648">
    <property type="entry name" value="TRANSPOSASE, PUTATIVE-RELATED"/>
    <property type="match status" value="1"/>
</dbReference>
<evidence type="ECO:0000313" key="2">
    <source>
        <dbReference type="Proteomes" id="UP000237105"/>
    </source>
</evidence>
<accession>A0A2P5BPE8</accession>
<name>A0A2P5BPE8_PARAD</name>
<dbReference type="AlphaFoldDB" id="A0A2P5BPE8"/>
<comment type="caution">
    <text evidence="1">The sequence shown here is derived from an EMBL/GenBank/DDBJ whole genome shotgun (WGS) entry which is preliminary data.</text>
</comment>
<dbReference type="InterPro" id="IPR012337">
    <property type="entry name" value="RNaseH-like_sf"/>
</dbReference>